<reference evidence="4 5" key="1">
    <citation type="submission" date="2020-08" db="EMBL/GenBank/DDBJ databases">
        <title>A Genomic Blueprint of the Chicken Gut Microbiome.</title>
        <authorList>
            <person name="Gilroy R."/>
            <person name="Ravi A."/>
            <person name="Getino M."/>
            <person name="Pursley I."/>
            <person name="Horton D.L."/>
            <person name="Alikhan N.-F."/>
            <person name="Baker D."/>
            <person name="Gharbi K."/>
            <person name="Hall N."/>
            <person name="Watson M."/>
            <person name="Adriaenssens E.M."/>
            <person name="Foster-Nyarko E."/>
            <person name="Jarju S."/>
            <person name="Secka A."/>
            <person name="Antonio M."/>
            <person name="Oren A."/>
            <person name="Chaudhuri R."/>
            <person name="La Ragione R.M."/>
            <person name="Hildebrand F."/>
            <person name="Pallen M.J."/>
        </authorList>
    </citation>
    <scope>NUCLEOTIDE SEQUENCE [LARGE SCALE GENOMIC DNA]</scope>
    <source>
        <strain evidence="4 5">Sa3CUA2</strain>
    </source>
</reference>
<accession>A0ABR8Q9E6</accession>
<dbReference type="Pfam" id="PF00550">
    <property type="entry name" value="PP-binding"/>
    <property type="match status" value="1"/>
</dbReference>
<dbReference type="PROSITE" id="PS50075">
    <property type="entry name" value="CARRIER"/>
    <property type="match status" value="1"/>
</dbReference>
<dbReference type="SMART" id="SM00823">
    <property type="entry name" value="PKS_PP"/>
    <property type="match status" value="1"/>
</dbReference>
<dbReference type="Proteomes" id="UP000604241">
    <property type="component" value="Unassembled WGS sequence"/>
</dbReference>
<dbReference type="EMBL" id="JACSQV010000001">
    <property type="protein sequence ID" value="MBD7917058.1"/>
    <property type="molecule type" value="Genomic_DNA"/>
</dbReference>
<dbReference type="RefSeq" id="WP_191779778.1">
    <property type="nucleotide sequence ID" value="NZ_JACSQV010000001.1"/>
</dbReference>
<evidence type="ECO:0000259" key="3">
    <source>
        <dbReference type="PROSITE" id="PS50075"/>
    </source>
</evidence>
<proteinExistence type="predicted"/>
<evidence type="ECO:0000256" key="1">
    <source>
        <dbReference type="ARBA" id="ARBA00022450"/>
    </source>
</evidence>
<dbReference type="InterPro" id="IPR020806">
    <property type="entry name" value="PKS_PP-bd"/>
</dbReference>
<sequence>MADPLVESWASAFRLPVTELTPASDFFELGGDSVTAVAIAAEVKRHRGIDMPLTVFFEHGTLGEMQAWLAAEPVA</sequence>
<evidence type="ECO:0000256" key="2">
    <source>
        <dbReference type="ARBA" id="ARBA00022553"/>
    </source>
</evidence>
<comment type="caution">
    <text evidence="4">The sequence shown here is derived from an EMBL/GenBank/DDBJ whole genome shotgun (WGS) entry which is preliminary data.</text>
</comment>
<keyword evidence="5" id="KW-1185">Reference proteome</keyword>
<dbReference type="InterPro" id="IPR036736">
    <property type="entry name" value="ACP-like_sf"/>
</dbReference>
<dbReference type="SUPFAM" id="SSF47336">
    <property type="entry name" value="ACP-like"/>
    <property type="match status" value="1"/>
</dbReference>
<organism evidence="4 5">
    <name type="scientific">Cellulomonas avistercoris</name>
    <dbReference type="NCBI Taxonomy" id="2762242"/>
    <lineage>
        <taxon>Bacteria</taxon>
        <taxon>Bacillati</taxon>
        <taxon>Actinomycetota</taxon>
        <taxon>Actinomycetes</taxon>
        <taxon>Micrococcales</taxon>
        <taxon>Cellulomonadaceae</taxon>
        <taxon>Cellulomonas</taxon>
    </lineage>
</organism>
<dbReference type="InterPro" id="IPR006162">
    <property type="entry name" value="Ppantetheine_attach_site"/>
</dbReference>
<name>A0ABR8Q9E6_9CELL</name>
<evidence type="ECO:0000313" key="4">
    <source>
        <dbReference type="EMBL" id="MBD7917058.1"/>
    </source>
</evidence>
<dbReference type="Gene3D" id="1.10.1200.10">
    <property type="entry name" value="ACP-like"/>
    <property type="match status" value="1"/>
</dbReference>
<protein>
    <submittedName>
        <fullName evidence="4">Acyl carrier protein</fullName>
    </submittedName>
</protein>
<dbReference type="PROSITE" id="PS00012">
    <property type="entry name" value="PHOSPHOPANTETHEINE"/>
    <property type="match status" value="1"/>
</dbReference>
<feature type="domain" description="Carrier" evidence="3">
    <location>
        <begin position="1"/>
        <end position="73"/>
    </location>
</feature>
<keyword evidence="2" id="KW-0597">Phosphoprotein</keyword>
<gene>
    <name evidence="4" type="ORF">H9657_02015</name>
</gene>
<keyword evidence="1" id="KW-0596">Phosphopantetheine</keyword>
<dbReference type="SMART" id="SM01294">
    <property type="entry name" value="PKS_PP_betabranch"/>
    <property type="match status" value="1"/>
</dbReference>
<evidence type="ECO:0000313" key="5">
    <source>
        <dbReference type="Proteomes" id="UP000604241"/>
    </source>
</evidence>
<dbReference type="InterPro" id="IPR009081">
    <property type="entry name" value="PP-bd_ACP"/>
</dbReference>